<feature type="domain" description="ABC3 transporter permease C-terminal" evidence="7">
    <location>
        <begin position="276"/>
        <end position="388"/>
    </location>
</feature>
<evidence type="ECO:0000256" key="1">
    <source>
        <dbReference type="ARBA" id="ARBA00004651"/>
    </source>
</evidence>
<dbReference type="PANTHER" id="PTHR43738">
    <property type="entry name" value="ABC TRANSPORTER, MEMBRANE PROTEIN"/>
    <property type="match status" value="1"/>
</dbReference>
<sequence>MEKTLSSKSAVEKSLALSNLSKKAYRTVLMAGLVALSSAVLFASLLFSQSLKAGIAGLRSRMGADLLVVPKGYERGAENILLSGEPNYFYMDSSVLDAVRSVEGVEKASAQFYLTSLSESCCDFPIQIIGFDRESDFIVQNWSRSRIKTDSNGEFLLSGSNVSVEKGSVKFFGREHKISARLSKSGSGMDNVIFCDFASLDNIFEDASSRGFGFISDGDTKNKVSTVLVRLSEGASPDATSLRIKKILPEVQVIVGEKFIRNFSERLSSISVFLYSISILVLLITTLSLSLVFTITINERRREFSILRVLGADRSSLRSVLFYEALILGAGGSLFGTGLSALVIIPFNALISQKIALPFAMSGPGYILAFAAGVFVVTLLSCLLASLRGALRVSKIEPYGDVK</sequence>
<protein>
    <submittedName>
        <fullName evidence="8">Putative ABC transport system permease protein</fullName>
    </submittedName>
</protein>
<dbReference type="Proteomes" id="UP000518887">
    <property type="component" value="Unassembled WGS sequence"/>
</dbReference>
<comment type="subcellular location">
    <subcellularLocation>
        <location evidence="1">Cell membrane</location>
        <topology evidence="1">Multi-pass membrane protein</topology>
    </subcellularLocation>
</comment>
<dbReference type="AlphaFoldDB" id="A0A7W8G8V3"/>
<gene>
    <name evidence="8" type="ORF">HNP76_001366</name>
</gene>
<accession>A0A7W8G8V3</accession>
<keyword evidence="9" id="KW-1185">Reference proteome</keyword>
<organism evidence="8 9">
    <name type="scientific">Treponema ruminis</name>
    <dbReference type="NCBI Taxonomy" id="744515"/>
    <lineage>
        <taxon>Bacteria</taxon>
        <taxon>Pseudomonadati</taxon>
        <taxon>Spirochaetota</taxon>
        <taxon>Spirochaetia</taxon>
        <taxon>Spirochaetales</taxon>
        <taxon>Treponemataceae</taxon>
        <taxon>Treponema</taxon>
    </lineage>
</organism>
<evidence type="ECO:0000256" key="2">
    <source>
        <dbReference type="ARBA" id="ARBA00022475"/>
    </source>
</evidence>
<dbReference type="Pfam" id="PF02687">
    <property type="entry name" value="FtsX"/>
    <property type="match status" value="1"/>
</dbReference>
<evidence type="ECO:0000313" key="8">
    <source>
        <dbReference type="EMBL" id="MBB5225998.1"/>
    </source>
</evidence>
<keyword evidence="2" id="KW-1003">Cell membrane</keyword>
<feature type="transmembrane region" description="Helical" evidence="6">
    <location>
        <begin position="365"/>
        <end position="387"/>
    </location>
</feature>
<keyword evidence="5 6" id="KW-0472">Membrane</keyword>
<dbReference type="InterPro" id="IPR051125">
    <property type="entry name" value="ABC-4/HrtB_transporter"/>
</dbReference>
<dbReference type="PANTHER" id="PTHR43738:SF2">
    <property type="entry name" value="ABC TRANSPORTER PERMEASE"/>
    <property type="match status" value="1"/>
</dbReference>
<feature type="transmembrane region" description="Helical" evidence="6">
    <location>
        <begin position="28"/>
        <end position="47"/>
    </location>
</feature>
<evidence type="ECO:0000256" key="3">
    <source>
        <dbReference type="ARBA" id="ARBA00022692"/>
    </source>
</evidence>
<evidence type="ECO:0000256" key="5">
    <source>
        <dbReference type="ARBA" id="ARBA00023136"/>
    </source>
</evidence>
<evidence type="ECO:0000256" key="4">
    <source>
        <dbReference type="ARBA" id="ARBA00022989"/>
    </source>
</evidence>
<proteinExistence type="predicted"/>
<feature type="transmembrane region" description="Helical" evidence="6">
    <location>
        <begin position="272"/>
        <end position="299"/>
    </location>
</feature>
<dbReference type="GO" id="GO:0005886">
    <property type="term" value="C:plasma membrane"/>
    <property type="evidence" value="ECO:0007669"/>
    <property type="project" value="UniProtKB-SubCell"/>
</dbReference>
<reference evidence="8 9" key="1">
    <citation type="submission" date="2020-08" db="EMBL/GenBank/DDBJ databases">
        <title>Genomic Encyclopedia of Type Strains, Phase IV (KMG-IV): sequencing the most valuable type-strain genomes for metagenomic binning, comparative biology and taxonomic classification.</title>
        <authorList>
            <person name="Goeker M."/>
        </authorList>
    </citation>
    <scope>NUCLEOTIDE SEQUENCE [LARGE SCALE GENOMIC DNA]</scope>
    <source>
        <strain evidence="8 9">DSM 103462</strain>
    </source>
</reference>
<keyword evidence="4 6" id="KW-1133">Transmembrane helix</keyword>
<keyword evidence="3 6" id="KW-0812">Transmembrane</keyword>
<evidence type="ECO:0000313" key="9">
    <source>
        <dbReference type="Proteomes" id="UP000518887"/>
    </source>
</evidence>
<dbReference type="EMBL" id="JACHFQ010000004">
    <property type="protein sequence ID" value="MBB5225998.1"/>
    <property type="molecule type" value="Genomic_DNA"/>
</dbReference>
<comment type="caution">
    <text evidence="8">The sequence shown here is derived from an EMBL/GenBank/DDBJ whole genome shotgun (WGS) entry which is preliminary data.</text>
</comment>
<name>A0A7W8G8V3_9SPIR</name>
<feature type="transmembrane region" description="Helical" evidence="6">
    <location>
        <begin position="320"/>
        <end position="345"/>
    </location>
</feature>
<evidence type="ECO:0000259" key="7">
    <source>
        <dbReference type="Pfam" id="PF02687"/>
    </source>
</evidence>
<dbReference type="RefSeq" id="WP_184658856.1">
    <property type="nucleotide sequence ID" value="NZ_CP031518.1"/>
</dbReference>
<evidence type="ECO:0000256" key="6">
    <source>
        <dbReference type="SAM" id="Phobius"/>
    </source>
</evidence>
<dbReference type="InterPro" id="IPR003838">
    <property type="entry name" value="ABC3_permease_C"/>
</dbReference>